<evidence type="ECO:0000313" key="12">
    <source>
        <dbReference type="Proteomes" id="UP000245946"/>
    </source>
</evidence>
<evidence type="ECO:0000256" key="6">
    <source>
        <dbReference type="ARBA" id="ARBA00023136"/>
    </source>
</evidence>
<evidence type="ECO:0000259" key="9">
    <source>
        <dbReference type="Pfam" id="PF04100"/>
    </source>
</evidence>
<protein>
    <submittedName>
        <fullName evidence="11">Uncharacterized protein</fullName>
    </submittedName>
</protein>
<keyword evidence="4" id="KW-0967">Endosome</keyword>
<dbReference type="RefSeq" id="XP_025600808.1">
    <property type="nucleotide sequence ID" value="XM_025743909.1"/>
</dbReference>
<comment type="similarity">
    <text evidence="3">Belongs to the VPS53 family.</text>
</comment>
<feature type="coiled-coil region" evidence="7">
    <location>
        <begin position="98"/>
        <end position="135"/>
    </location>
</feature>
<proteinExistence type="inferred from homology"/>
<feature type="domain" description="Vps53 N-terminal" evidence="9">
    <location>
        <begin position="34"/>
        <end position="408"/>
    </location>
</feature>
<accession>A0A316ZG80</accession>
<dbReference type="PANTHER" id="PTHR12820">
    <property type="entry name" value="VACUOLAR SORTING PROTEIN 53"/>
    <property type="match status" value="1"/>
</dbReference>
<dbReference type="PANTHER" id="PTHR12820:SF0">
    <property type="entry name" value="VACUOLAR PROTEIN SORTING-ASSOCIATED PROTEIN 53 HOMOLOG"/>
    <property type="match status" value="1"/>
</dbReference>
<keyword evidence="6" id="KW-0472">Membrane</keyword>
<dbReference type="InterPro" id="IPR038260">
    <property type="entry name" value="Vps53_C_sf"/>
</dbReference>
<dbReference type="GO" id="GO:0000938">
    <property type="term" value="C:GARP complex"/>
    <property type="evidence" value="ECO:0007669"/>
    <property type="project" value="InterPro"/>
</dbReference>
<keyword evidence="5" id="KW-0333">Golgi apparatus</keyword>
<evidence type="ECO:0000256" key="3">
    <source>
        <dbReference type="ARBA" id="ARBA00008628"/>
    </source>
</evidence>
<name>A0A316ZG80_9BASI</name>
<dbReference type="Pfam" id="PF04100">
    <property type="entry name" value="Vps53_N"/>
    <property type="match status" value="1"/>
</dbReference>
<organism evidence="11 12">
    <name type="scientific">Tilletiopsis washingtonensis</name>
    <dbReference type="NCBI Taxonomy" id="58919"/>
    <lineage>
        <taxon>Eukaryota</taxon>
        <taxon>Fungi</taxon>
        <taxon>Dikarya</taxon>
        <taxon>Basidiomycota</taxon>
        <taxon>Ustilaginomycotina</taxon>
        <taxon>Exobasidiomycetes</taxon>
        <taxon>Entylomatales</taxon>
        <taxon>Entylomatales incertae sedis</taxon>
        <taxon>Tilletiopsis</taxon>
    </lineage>
</organism>
<feature type="region of interest" description="Disordered" evidence="8">
    <location>
        <begin position="413"/>
        <end position="432"/>
    </location>
</feature>
<dbReference type="InterPro" id="IPR031745">
    <property type="entry name" value="Vps53_C"/>
</dbReference>
<evidence type="ECO:0000313" key="11">
    <source>
        <dbReference type="EMBL" id="PWO00530.1"/>
    </source>
</evidence>
<dbReference type="Proteomes" id="UP000245946">
    <property type="component" value="Unassembled WGS sequence"/>
</dbReference>
<keyword evidence="12" id="KW-1185">Reference proteome</keyword>
<dbReference type="Gene3D" id="1.10.357.110">
    <property type="entry name" value="Vacuolar protein sorting-associated protein 53, C-terminus"/>
    <property type="match status" value="1"/>
</dbReference>
<evidence type="ECO:0000256" key="1">
    <source>
        <dbReference type="ARBA" id="ARBA00004150"/>
    </source>
</evidence>
<evidence type="ECO:0000256" key="4">
    <source>
        <dbReference type="ARBA" id="ARBA00022753"/>
    </source>
</evidence>
<dbReference type="AlphaFoldDB" id="A0A316ZG80"/>
<feature type="region of interest" description="Disordered" evidence="8">
    <location>
        <begin position="776"/>
        <end position="823"/>
    </location>
</feature>
<dbReference type="EMBL" id="KZ819285">
    <property type="protein sequence ID" value="PWO00530.1"/>
    <property type="molecule type" value="Genomic_DNA"/>
</dbReference>
<evidence type="ECO:0000256" key="7">
    <source>
        <dbReference type="SAM" id="Coils"/>
    </source>
</evidence>
<evidence type="ECO:0000256" key="8">
    <source>
        <dbReference type="SAM" id="MobiDB-lite"/>
    </source>
</evidence>
<reference evidence="11 12" key="1">
    <citation type="journal article" date="2018" name="Mol. Biol. Evol.">
        <title>Broad Genomic Sampling Reveals a Smut Pathogenic Ancestry of the Fungal Clade Ustilaginomycotina.</title>
        <authorList>
            <person name="Kijpornyongpan T."/>
            <person name="Mondo S.J."/>
            <person name="Barry K."/>
            <person name="Sandor L."/>
            <person name="Lee J."/>
            <person name="Lipzen A."/>
            <person name="Pangilinan J."/>
            <person name="LaButti K."/>
            <person name="Hainaut M."/>
            <person name="Henrissat B."/>
            <person name="Grigoriev I.V."/>
            <person name="Spatafora J.W."/>
            <person name="Aime M.C."/>
        </authorList>
    </citation>
    <scope>NUCLEOTIDE SEQUENCE [LARGE SCALE GENOMIC DNA]</scope>
    <source>
        <strain evidence="11 12">MCA 4186</strain>
    </source>
</reference>
<feature type="compositionally biased region" description="Gly residues" evidence="8">
    <location>
        <begin position="810"/>
        <end position="820"/>
    </location>
</feature>
<dbReference type="STRING" id="58919.A0A316ZG80"/>
<dbReference type="GO" id="GO:0010008">
    <property type="term" value="C:endosome membrane"/>
    <property type="evidence" value="ECO:0007669"/>
    <property type="project" value="UniProtKB-SubCell"/>
</dbReference>
<keyword evidence="7" id="KW-0175">Coiled coil</keyword>
<dbReference type="GO" id="GO:0042147">
    <property type="term" value="P:retrograde transport, endosome to Golgi"/>
    <property type="evidence" value="ECO:0007669"/>
    <property type="project" value="InterPro"/>
</dbReference>
<sequence length="844" mass="91948">MGSTPAAAPLPSALPSHLARSIASVLETPAASSFSLTAYLNTLLPSAAALTPETLAGASAALDDEAARSDAQVAELIGALRARAAALQDGRQGDAETVPQLMQQLEQIREKASQSEAAMREITREINALDRAKRNVVGSMTALKRLWMLVNAVSSLSRLTSAGRYAAAAESLAAVESLRAPFATSYEGVERLRRVTIEVESLRAELEKKARGEWENNFASSSQTPNQSTVLLSAAQALDALGPGVVSSFLNWYTNTALAEYRRIFRPTDEAGQLDNVSRRYAYFRRILKTHDEEREAVFPPSWRAATVLMRRFAEMTREDVRSALIREGSRLKVETLLEALNATLEFETAMSRRFSKPFAELTAPPSPSGDAPLAGATGPTLSSAFDPHLGLFVEAQDKVLADMFATYRRSGPRASLEGADGSGEGKGEESSVLPSSTELFYFYRLTLEQCARLSTRQPFRDLCSVFARYLRAYADEVLRPGLLRTDTGRRSVDARGSTQELQRVCRVLNTADYCKVTAAQLEEKLREKIDAEYREGVDLEGEQEAFVGVISAAIANLAREVEIAIEPPFSSMLRPPIPWSQLDEASGKSQYVDDVAGALEHVAVVVRQELENKRYVRSWSDKVVGIVLARFTHTLVKLKPLQRNVAQQLLLDIREIKRTLLELPRYSLAEEGSTAAAASYQRYVSKGTQRLETLLEILALGDDGPEALIDAYIQQIGDRSSSNFQKILDLRGVRRVEQNALMDAFVAVTSQSADLTDTSFLTSLDMDPPANAPFAQATTPTPFLSFGLGDGTSTPPNPPARHGFASPDRGGGAGEGGGAARAFGDLRRFGSMLVGRKEESRGR</sequence>
<feature type="domain" description="Vps53 C-terminal" evidence="10">
    <location>
        <begin position="649"/>
        <end position="734"/>
    </location>
</feature>
<evidence type="ECO:0000256" key="2">
    <source>
        <dbReference type="ARBA" id="ARBA00004481"/>
    </source>
</evidence>
<gene>
    <name evidence="11" type="ORF">FA09DRAFT_336655</name>
</gene>
<evidence type="ECO:0000256" key="5">
    <source>
        <dbReference type="ARBA" id="ARBA00023034"/>
    </source>
</evidence>
<dbReference type="InterPro" id="IPR039766">
    <property type="entry name" value="Vps53"/>
</dbReference>
<evidence type="ECO:0000259" key="10">
    <source>
        <dbReference type="Pfam" id="PF16854"/>
    </source>
</evidence>
<dbReference type="GO" id="GO:0005829">
    <property type="term" value="C:cytosol"/>
    <property type="evidence" value="ECO:0007669"/>
    <property type="project" value="GOC"/>
</dbReference>
<dbReference type="OrthoDB" id="10261632at2759"/>
<dbReference type="GeneID" id="37271453"/>
<comment type="subcellular location">
    <subcellularLocation>
        <location evidence="2">Endosome membrane</location>
        <topology evidence="2">Peripheral membrane protein</topology>
    </subcellularLocation>
    <subcellularLocation>
        <location evidence="1">Golgi apparatus</location>
        <location evidence="1">trans-Golgi network membrane</location>
        <topology evidence="1">Peripheral membrane protein</topology>
    </subcellularLocation>
</comment>
<dbReference type="Pfam" id="PF16854">
    <property type="entry name" value="VPS53_C"/>
    <property type="match status" value="1"/>
</dbReference>
<dbReference type="InterPro" id="IPR007234">
    <property type="entry name" value="Vps53_N"/>
</dbReference>